<dbReference type="Proteomes" id="UP000015106">
    <property type="component" value="Chromosome 5"/>
</dbReference>
<feature type="domain" description="25S rRNA (uridine-N(3))-methyltransferase BMT5-like" evidence="1">
    <location>
        <begin position="19"/>
        <end position="112"/>
    </location>
</feature>
<proteinExistence type="predicted"/>
<dbReference type="AlphaFoldDB" id="A0A8R7UGX3"/>
<keyword evidence="3" id="KW-1185">Reference proteome</keyword>
<reference evidence="3" key="1">
    <citation type="journal article" date="2013" name="Nature">
        <title>Draft genome of the wheat A-genome progenitor Triticum urartu.</title>
        <authorList>
            <person name="Ling H.Q."/>
            <person name="Zhao S."/>
            <person name="Liu D."/>
            <person name="Wang J."/>
            <person name="Sun H."/>
            <person name="Zhang C."/>
            <person name="Fan H."/>
            <person name="Li D."/>
            <person name="Dong L."/>
            <person name="Tao Y."/>
            <person name="Gao C."/>
            <person name="Wu H."/>
            <person name="Li Y."/>
            <person name="Cui Y."/>
            <person name="Guo X."/>
            <person name="Zheng S."/>
            <person name="Wang B."/>
            <person name="Yu K."/>
            <person name="Liang Q."/>
            <person name="Yang W."/>
            <person name="Lou X."/>
            <person name="Chen J."/>
            <person name="Feng M."/>
            <person name="Jian J."/>
            <person name="Zhang X."/>
            <person name="Luo G."/>
            <person name="Jiang Y."/>
            <person name="Liu J."/>
            <person name="Wang Z."/>
            <person name="Sha Y."/>
            <person name="Zhang B."/>
            <person name="Wu H."/>
            <person name="Tang D."/>
            <person name="Shen Q."/>
            <person name="Xue P."/>
            <person name="Zou S."/>
            <person name="Wang X."/>
            <person name="Liu X."/>
            <person name="Wang F."/>
            <person name="Yang Y."/>
            <person name="An X."/>
            <person name="Dong Z."/>
            <person name="Zhang K."/>
            <person name="Zhang X."/>
            <person name="Luo M.C."/>
            <person name="Dvorak J."/>
            <person name="Tong Y."/>
            <person name="Wang J."/>
            <person name="Yang H."/>
            <person name="Li Z."/>
            <person name="Wang D."/>
            <person name="Zhang A."/>
            <person name="Wang J."/>
        </authorList>
    </citation>
    <scope>NUCLEOTIDE SEQUENCE</scope>
    <source>
        <strain evidence="3">cv. G1812</strain>
    </source>
</reference>
<dbReference type="Pfam" id="PF10354">
    <property type="entry name" value="BMT5-like"/>
    <property type="match status" value="1"/>
</dbReference>
<evidence type="ECO:0000259" key="1">
    <source>
        <dbReference type="Pfam" id="PF10354"/>
    </source>
</evidence>
<evidence type="ECO:0000313" key="2">
    <source>
        <dbReference type="EnsemblPlants" id="TuG1812G0500002923.01.T01"/>
    </source>
</evidence>
<dbReference type="InterPro" id="IPR019446">
    <property type="entry name" value="BMT5-like"/>
</dbReference>
<dbReference type="GO" id="GO:0070042">
    <property type="term" value="F:rRNA (uridine-N3-)-methyltransferase activity"/>
    <property type="evidence" value="ECO:0007669"/>
    <property type="project" value="InterPro"/>
</dbReference>
<name>A0A8R7UGX3_TRIUA</name>
<evidence type="ECO:0000313" key="3">
    <source>
        <dbReference type="Proteomes" id="UP000015106"/>
    </source>
</evidence>
<dbReference type="EnsemblPlants" id="TuG1812G0500002923.01.T01">
    <property type="protein sequence ID" value="TuG1812G0500002923.01.T01"/>
    <property type="gene ID" value="TuG1812G0500002923.01"/>
</dbReference>
<dbReference type="PANTHER" id="PTHR11538">
    <property type="entry name" value="PHENYLALANYL-TRNA SYNTHETASE"/>
    <property type="match status" value="1"/>
</dbReference>
<sequence length="124" mass="13970">MAGKGVRWLHHYSSVHSILIVGDGDFSFSLSLAAAFGSGYNLVATSLDSFEALIGKYSEAEANVRELKRMGPKVLHGINAKSMQRHSYLVMRRFHRIVFNFPHAGFVGKEYELHMVKYVYSLSM</sequence>
<accession>A0A8R7UGX3</accession>
<organism evidence="2 3">
    <name type="scientific">Triticum urartu</name>
    <name type="common">Red wild einkorn</name>
    <name type="synonym">Crithodium urartu</name>
    <dbReference type="NCBI Taxonomy" id="4572"/>
    <lineage>
        <taxon>Eukaryota</taxon>
        <taxon>Viridiplantae</taxon>
        <taxon>Streptophyta</taxon>
        <taxon>Embryophyta</taxon>
        <taxon>Tracheophyta</taxon>
        <taxon>Spermatophyta</taxon>
        <taxon>Magnoliopsida</taxon>
        <taxon>Liliopsida</taxon>
        <taxon>Poales</taxon>
        <taxon>Poaceae</taxon>
        <taxon>BOP clade</taxon>
        <taxon>Pooideae</taxon>
        <taxon>Triticodae</taxon>
        <taxon>Triticeae</taxon>
        <taxon>Triticinae</taxon>
        <taxon>Triticum</taxon>
    </lineage>
</organism>
<dbReference type="GO" id="GO:0005737">
    <property type="term" value="C:cytoplasm"/>
    <property type="evidence" value="ECO:0007669"/>
    <property type="project" value="TreeGrafter"/>
</dbReference>
<protein>
    <recommendedName>
        <fullName evidence="1">25S rRNA (uridine-N(3))-methyltransferase BMT5-like domain-containing protein</fullName>
    </recommendedName>
</protein>
<reference evidence="2" key="3">
    <citation type="submission" date="2022-06" db="UniProtKB">
        <authorList>
            <consortium name="EnsemblPlants"/>
        </authorList>
    </citation>
    <scope>IDENTIFICATION</scope>
</reference>
<dbReference type="GO" id="GO:0070475">
    <property type="term" value="P:rRNA base methylation"/>
    <property type="evidence" value="ECO:0007669"/>
    <property type="project" value="InterPro"/>
</dbReference>
<dbReference type="Gramene" id="TuG1812G0500002923.01.T01">
    <property type="protein sequence ID" value="TuG1812G0500002923.01.T01"/>
    <property type="gene ID" value="TuG1812G0500002923.01"/>
</dbReference>
<dbReference type="PANTHER" id="PTHR11538:SF26">
    <property type="entry name" value="FERREDOXIN-FOLD ANTICODON-BINDING DOMAIN-CONTAINING PROTEIN 1"/>
    <property type="match status" value="1"/>
</dbReference>
<reference evidence="2" key="2">
    <citation type="submission" date="2018-03" db="EMBL/GenBank/DDBJ databases">
        <title>The Triticum urartu genome reveals the dynamic nature of wheat genome evolution.</title>
        <authorList>
            <person name="Ling H."/>
            <person name="Ma B."/>
            <person name="Shi X."/>
            <person name="Liu H."/>
            <person name="Dong L."/>
            <person name="Sun H."/>
            <person name="Cao Y."/>
            <person name="Gao Q."/>
            <person name="Zheng S."/>
            <person name="Li Y."/>
            <person name="Yu Y."/>
            <person name="Du H."/>
            <person name="Qi M."/>
            <person name="Li Y."/>
            <person name="Yu H."/>
            <person name="Cui Y."/>
            <person name="Wang N."/>
            <person name="Chen C."/>
            <person name="Wu H."/>
            <person name="Zhao Y."/>
            <person name="Zhang J."/>
            <person name="Li Y."/>
            <person name="Zhou W."/>
            <person name="Zhang B."/>
            <person name="Hu W."/>
            <person name="Eijk M."/>
            <person name="Tang J."/>
            <person name="Witsenboer H."/>
            <person name="Zhao S."/>
            <person name="Li Z."/>
            <person name="Zhang A."/>
            <person name="Wang D."/>
            <person name="Liang C."/>
        </authorList>
    </citation>
    <scope>NUCLEOTIDE SEQUENCE [LARGE SCALE GENOMIC DNA]</scope>
    <source>
        <strain evidence="2">cv. G1812</strain>
    </source>
</reference>